<evidence type="ECO:0000313" key="1">
    <source>
        <dbReference type="EMBL" id="MEQ2309119.1"/>
    </source>
</evidence>
<comment type="caution">
    <text evidence="1">The sequence shown here is derived from an EMBL/GenBank/DDBJ whole genome shotgun (WGS) entry which is preliminary data.</text>
</comment>
<dbReference type="Proteomes" id="UP001469553">
    <property type="component" value="Unassembled WGS sequence"/>
</dbReference>
<name>A0ABV0ZS97_9TELE</name>
<protein>
    <submittedName>
        <fullName evidence="1">Uncharacterized protein</fullName>
    </submittedName>
</protein>
<accession>A0ABV0ZS97</accession>
<dbReference type="EMBL" id="JAHRIP010071062">
    <property type="protein sequence ID" value="MEQ2309119.1"/>
    <property type="molecule type" value="Genomic_DNA"/>
</dbReference>
<organism evidence="1 2">
    <name type="scientific">Ameca splendens</name>
    <dbReference type="NCBI Taxonomy" id="208324"/>
    <lineage>
        <taxon>Eukaryota</taxon>
        <taxon>Metazoa</taxon>
        <taxon>Chordata</taxon>
        <taxon>Craniata</taxon>
        <taxon>Vertebrata</taxon>
        <taxon>Euteleostomi</taxon>
        <taxon>Actinopterygii</taxon>
        <taxon>Neopterygii</taxon>
        <taxon>Teleostei</taxon>
        <taxon>Neoteleostei</taxon>
        <taxon>Acanthomorphata</taxon>
        <taxon>Ovalentaria</taxon>
        <taxon>Atherinomorphae</taxon>
        <taxon>Cyprinodontiformes</taxon>
        <taxon>Goodeidae</taxon>
        <taxon>Ameca</taxon>
    </lineage>
</organism>
<gene>
    <name evidence="1" type="ORF">AMECASPLE_035335</name>
</gene>
<reference evidence="1 2" key="1">
    <citation type="submission" date="2021-06" db="EMBL/GenBank/DDBJ databases">
        <authorList>
            <person name="Palmer J.M."/>
        </authorList>
    </citation>
    <scope>NUCLEOTIDE SEQUENCE [LARGE SCALE GENOMIC DNA]</scope>
    <source>
        <strain evidence="1 2">AS_MEX2019</strain>
        <tissue evidence="1">Muscle</tissue>
    </source>
</reference>
<evidence type="ECO:0000313" key="2">
    <source>
        <dbReference type="Proteomes" id="UP001469553"/>
    </source>
</evidence>
<proteinExistence type="predicted"/>
<sequence>MQQMSGIKPRTATSRTIASAYGVPALALHHARPQLRTIFRVTCKPDMHCGRPEYLEKIHTCTGIICKLHAKRHCQVFKPRIFLQGSIANNCSTMHSASPPE</sequence>
<keyword evidence="2" id="KW-1185">Reference proteome</keyword>